<reference evidence="2" key="1">
    <citation type="submission" date="2018-05" db="EMBL/GenBank/DDBJ databases">
        <authorList>
            <person name="Lanie J.A."/>
            <person name="Ng W.-L."/>
            <person name="Kazmierczak K.M."/>
            <person name="Andrzejewski T.M."/>
            <person name="Davidsen T.M."/>
            <person name="Wayne K.J."/>
            <person name="Tettelin H."/>
            <person name="Glass J.I."/>
            <person name="Rusch D."/>
            <person name="Podicherti R."/>
            <person name="Tsui H.-C.T."/>
            <person name="Winkler M.E."/>
        </authorList>
    </citation>
    <scope>NUCLEOTIDE SEQUENCE</scope>
</reference>
<proteinExistence type="predicted"/>
<feature type="region of interest" description="Disordered" evidence="1">
    <location>
        <begin position="42"/>
        <end position="65"/>
    </location>
</feature>
<sequence>MAAGPAGCRRPSYLTFSCFTSVSPGTSAPYTFLPVRRNELRATLDERRDTPGSGVREPDSGDPIGRLSFAVPRGQGTRLSIGHVHHVVLVDIIFGKVFGKTIR</sequence>
<protein>
    <submittedName>
        <fullName evidence="2">Uncharacterized protein</fullName>
    </submittedName>
</protein>
<dbReference type="AlphaFoldDB" id="A0A382ELA1"/>
<evidence type="ECO:0000313" key="2">
    <source>
        <dbReference type="EMBL" id="SVB51498.1"/>
    </source>
</evidence>
<feature type="non-terminal residue" evidence="2">
    <location>
        <position position="103"/>
    </location>
</feature>
<accession>A0A382ELA1</accession>
<evidence type="ECO:0000256" key="1">
    <source>
        <dbReference type="SAM" id="MobiDB-lite"/>
    </source>
</evidence>
<name>A0A382ELA1_9ZZZZ</name>
<dbReference type="EMBL" id="UINC01045124">
    <property type="protein sequence ID" value="SVB51498.1"/>
    <property type="molecule type" value="Genomic_DNA"/>
</dbReference>
<gene>
    <name evidence="2" type="ORF">METZ01_LOCUS204352</name>
</gene>
<organism evidence="2">
    <name type="scientific">marine metagenome</name>
    <dbReference type="NCBI Taxonomy" id="408172"/>
    <lineage>
        <taxon>unclassified sequences</taxon>
        <taxon>metagenomes</taxon>
        <taxon>ecological metagenomes</taxon>
    </lineage>
</organism>